<protein>
    <recommendedName>
        <fullName evidence="5">BRCT domain-containing protein</fullName>
    </recommendedName>
</protein>
<dbReference type="InterPro" id="IPR047252">
    <property type="entry name" value="TP53BP1-like"/>
</dbReference>
<feature type="compositionally biased region" description="Basic and acidic residues" evidence="4">
    <location>
        <begin position="1"/>
        <end position="10"/>
    </location>
</feature>
<dbReference type="GeneID" id="43585114"/>
<feature type="compositionally biased region" description="Polar residues" evidence="4">
    <location>
        <begin position="376"/>
        <end position="402"/>
    </location>
</feature>
<dbReference type="OrthoDB" id="4097059at2759"/>
<gene>
    <name evidence="6" type="ORF">SAPINGB_P006303</name>
</gene>
<evidence type="ECO:0000313" key="7">
    <source>
        <dbReference type="Proteomes" id="UP000398389"/>
    </source>
</evidence>
<feature type="compositionally biased region" description="Polar residues" evidence="4">
    <location>
        <begin position="38"/>
        <end position="49"/>
    </location>
</feature>
<feature type="compositionally biased region" description="Polar residues" evidence="4">
    <location>
        <begin position="560"/>
        <end position="588"/>
    </location>
</feature>
<feature type="region of interest" description="Disordered" evidence="4">
    <location>
        <begin position="198"/>
        <end position="238"/>
    </location>
</feature>
<dbReference type="RefSeq" id="XP_031856905.1">
    <property type="nucleotide sequence ID" value="XM_032001014.1"/>
</dbReference>
<feature type="region of interest" description="Disordered" evidence="4">
    <location>
        <begin position="1118"/>
        <end position="1142"/>
    </location>
</feature>
<feature type="compositionally biased region" description="Polar residues" evidence="4">
    <location>
        <begin position="664"/>
        <end position="681"/>
    </location>
</feature>
<dbReference type="GO" id="GO:0045944">
    <property type="term" value="P:positive regulation of transcription by RNA polymerase II"/>
    <property type="evidence" value="ECO:0007669"/>
    <property type="project" value="TreeGrafter"/>
</dbReference>
<feature type="compositionally biased region" description="Basic and acidic residues" evidence="4">
    <location>
        <begin position="544"/>
        <end position="553"/>
    </location>
</feature>
<feature type="domain" description="BRCT" evidence="5">
    <location>
        <begin position="1022"/>
        <end position="1191"/>
    </location>
</feature>
<feature type="region of interest" description="Disordered" evidence="4">
    <location>
        <begin position="1"/>
        <end position="56"/>
    </location>
</feature>
<feature type="compositionally biased region" description="Polar residues" evidence="4">
    <location>
        <begin position="1126"/>
        <end position="1137"/>
    </location>
</feature>
<feature type="compositionally biased region" description="Low complexity" evidence="4">
    <location>
        <begin position="25"/>
        <end position="37"/>
    </location>
</feature>
<dbReference type="PANTHER" id="PTHR15321:SF3">
    <property type="entry name" value="TP53-BINDING PROTEIN 1"/>
    <property type="match status" value="1"/>
</dbReference>
<organism evidence="6 7">
    <name type="scientific">Magnusiomyces paraingens</name>
    <dbReference type="NCBI Taxonomy" id="2606893"/>
    <lineage>
        <taxon>Eukaryota</taxon>
        <taxon>Fungi</taxon>
        <taxon>Dikarya</taxon>
        <taxon>Ascomycota</taxon>
        <taxon>Saccharomycotina</taxon>
        <taxon>Dipodascomycetes</taxon>
        <taxon>Dipodascales</taxon>
        <taxon>Dipodascaceae</taxon>
        <taxon>Magnusiomyces</taxon>
    </lineage>
</organism>
<feature type="region of interest" description="Disordered" evidence="4">
    <location>
        <begin position="363"/>
        <end position="405"/>
    </location>
</feature>
<feature type="compositionally biased region" description="Polar residues" evidence="4">
    <location>
        <begin position="209"/>
        <end position="237"/>
    </location>
</feature>
<feature type="compositionally biased region" description="Polar residues" evidence="4">
    <location>
        <begin position="91"/>
        <end position="130"/>
    </location>
</feature>
<dbReference type="InterPro" id="IPR036420">
    <property type="entry name" value="BRCT_dom_sf"/>
</dbReference>
<keyword evidence="7" id="KW-1185">Reference proteome</keyword>
<dbReference type="Gene3D" id="3.40.50.10190">
    <property type="entry name" value="BRCT domain"/>
    <property type="match status" value="1"/>
</dbReference>
<dbReference type="SMART" id="SM00292">
    <property type="entry name" value="BRCT"/>
    <property type="match status" value="1"/>
</dbReference>
<dbReference type="SUPFAM" id="SSF52113">
    <property type="entry name" value="BRCT domain"/>
    <property type="match status" value="1"/>
</dbReference>
<accession>A0A5E8CBC4</accession>
<feature type="compositionally biased region" description="Basic and acidic residues" evidence="4">
    <location>
        <begin position="495"/>
        <end position="509"/>
    </location>
</feature>
<keyword evidence="3" id="KW-0539">Nucleus</keyword>
<dbReference type="InterPro" id="IPR001357">
    <property type="entry name" value="BRCT_dom"/>
</dbReference>
<feature type="compositionally biased region" description="Polar residues" evidence="4">
    <location>
        <begin position="605"/>
        <end position="623"/>
    </location>
</feature>
<dbReference type="Proteomes" id="UP000398389">
    <property type="component" value="Unassembled WGS sequence"/>
</dbReference>
<dbReference type="InterPro" id="IPR047249">
    <property type="entry name" value="BRCT_p53bp1-like_rpt1"/>
</dbReference>
<dbReference type="PANTHER" id="PTHR15321">
    <property type="entry name" value="TUMOR SUPPRESSOR P53-BINDING PROTEIN 1"/>
    <property type="match status" value="1"/>
</dbReference>
<feature type="compositionally biased region" description="Low complexity" evidence="4">
    <location>
        <begin position="690"/>
        <end position="701"/>
    </location>
</feature>
<comment type="subcellular location">
    <subcellularLocation>
        <location evidence="1">Nucleus</location>
    </subcellularLocation>
</comment>
<feature type="region of interest" description="Disordered" evidence="4">
    <location>
        <begin position="973"/>
        <end position="994"/>
    </location>
</feature>
<feature type="compositionally biased region" description="Polar residues" evidence="4">
    <location>
        <begin position="640"/>
        <end position="656"/>
    </location>
</feature>
<sequence length="1385" mass="155185">MSADLGKNEPEVSGNNNDVRSDDGTQTQTQTQTQTSQPFSQGLTQNDTAGSPFKFPFSKKTTFAIKINGGAMSDPKPERFKSGGIKVRSGGASTNFTDVPTDHFTQNSSQPLEDSTQNDYAATQELTQASQKHHPHFTQPSPPKPLTIIQEEHESFLSILSINSKPLIIERKSTIQHNPRLFLPPEPEDRLEDETQALNDNDNIIIPATQPTNDSPTRGTEDTPQPKSSPVHENQTQDVEDNGNKLYMQSSPIVIPNTPLSASQAGISPIPTPSSFGRFTKNGHDNHGYPNNFSTPAIKRFQTTQQVAETQALDDDEPSCDSIKYTPTIGEFNSIRKKQDSGESVDTTASYYKYTEDSQTIIRKRSTKHTEKSGNEDLQSCASESISTSRETEKSASSNIFPETQAMDNHITIPETQATDNHFVPETQATYNHFTPETQSTDHRFFVPETQPLSSPIQSQRHYHQETQLLQYEPENTIQSLNDENKSLKHLNESLPEHQETNSPKHLEKSLSPLQETSPQEHISDIIGIQELDENSQRGFLEEATQRLKKPEPEPEPESTNEFRISSSGSVTSPQRSMEISEPSNSFKNKNEEMNSKQNMVLKKSSAQQTDSGMSQNPIIGSRQTRRKLINCEDSEYDNSKSLASGSSKTNSNLTRSLKRIKPNETTPDQQKASKNDTNAVPQTPPSPSVSPISRMSKSPSVTQPNDFKCRTPETDQDMDSIVALRSEFPTPVIPNSKRNPIDSIKSSWIRDKERYYPAMLMVENSSISSSELKAVFKDGFDFVIQKKDLIPLNLGIDQQIKCLNNSKVIYTIVELFDSTTEEGEKRLKELKLLKSQLPAITKSNRSKRAKSGNQSEEPNQGDKQEDLVKIVDNSGNDYAVLKEASSTGRKASNKNNQISSELVLAKISELYLTRKLGLKYIKEMQPVQESFASFDSAHIFNLYQVRAESTTTEEMPMSSIYFQNPKRKSARISEGTYYESPDEDEPSRFSVEDDLQSFSSSTRSIPSNSVPVLERLESVYSGIFSGCIFTITHTEKNQKDMKEEEKYVNNLEKKIQKQGGIVLVKGFKEILDINEKEFRISWAKRKKPSNSRKGSTDLPLMQASVYGLRGSRMLERSKSLPGRSANRQSAPSTLVDTESEEDPTLAINPGYRFAAVLANEATRTLKYMEGLALGIPCLSWQYVEDCITDQRLIENWVDYVLAAGGSSVLGGVQKSLNVSNFRNIWLQNRSLYYQFLHRKPLFNKLNTPIYLIEDLNLALQLHQRGTDSLSNNVNDVLDRSRSGSTTKSAASCTEPNKVFRSLLLMLGCESRNISVASKINDISVDEKEGAIVIFNCAEEKLGKYSQTTKREHVNALNQKKSLDGAVLFFNREWILQSIINQRIV</sequence>
<dbReference type="CDD" id="cd17745">
    <property type="entry name" value="BRCT_p53bp1_rpt1"/>
    <property type="match status" value="1"/>
</dbReference>
<feature type="region of interest" description="Disordered" evidence="4">
    <location>
        <begin position="844"/>
        <end position="868"/>
    </location>
</feature>
<dbReference type="GO" id="GO:0000077">
    <property type="term" value="P:DNA damage checkpoint signaling"/>
    <property type="evidence" value="ECO:0007669"/>
    <property type="project" value="TreeGrafter"/>
</dbReference>
<feature type="region of interest" description="Disordered" evidence="4">
    <location>
        <begin position="544"/>
        <end position="715"/>
    </location>
</feature>
<dbReference type="GO" id="GO:0005634">
    <property type="term" value="C:nucleus"/>
    <property type="evidence" value="ECO:0007669"/>
    <property type="project" value="UniProtKB-SubCell"/>
</dbReference>
<evidence type="ECO:0000256" key="3">
    <source>
        <dbReference type="ARBA" id="ARBA00023242"/>
    </source>
</evidence>
<evidence type="ECO:0000256" key="1">
    <source>
        <dbReference type="ARBA" id="ARBA00004123"/>
    </source>
</evidence>
<proteinExistence type="predicted"/>
<reference evidence="6 7" key="1">
    <citation type="submission" date="2019-09" db="EMBL/GenBank/DDBJ databases">
        <authorList>
            <person name="Brejova B."/>
        </authorList>
    </citation>
    <scope>NUCLEOTIDE SEQUENCE [LARGE SCALE GENOMIC DNA]</scope>
</reference>
<dbReference type="EMBL" id="CABVLU010000005">
    <property type="protein sequence ID" value="VVT58626.1"/>
    <property type="molecule type" value="Genomic_DNA"/>
</dbReference>
<evidence type="ECO:0000313" key="6">
    <source>
        <dbReference type="EMBL" id="VVT58626.1"/>
    </source>
</evidence>
<name>A0A5E8CBC4_9ASCO</name>
<keyword evidence="2" id="KW-0227">DNA damage</keyword>
<dbReference type="GO" id="GO:0042393">
    <property type="term" value="F:histone binding"/>
    <property type="evidence" value="ECO:0007669"/>
    <property type="project" value="TreeGrafter"/>
</dbReference>
<feature type="compositionally biased region" description="Polar residues" evidence="4">
    <location>
        <begin position="512"/>
        <end position="521"/>
    </location>
</feature>
<evidence type="ECO:0000256" key="2">
    <source>
        <dbReference type="ARBA" id="ARBA00022763"/>
    </source>
</evidence>
<feature type="region of interest" description="Disordered" evidence="4">
    <location>
        <begin position="495"/>
        <end position="521"/>
    </location>
</feature>
<evidence type="ECO:0000259" key="5">
    <source>
        <dbReference type="SMART" id="SM00292"/>
    </source>
</evidence>
<evidence type="ECO:0000256" key="4">
    <source>
        <dbReference type="SAM" id="MobiDB-lite"/>
    </source>
</evidence>
<feature type="region of interest" description="Disordered" evidence="4">
    <location>
        <begin position="68"/>
        <end position="149"/>
    </location>
</feature>